<dbReference type="RefSeq" id="WP_308421259.1">
    <property type="nucleotide sequence ID" value="NZ_BMEZ01000040.1"/>
</dbReference>
<dbReference type="PANTHER" id="PTHR42759">
    <property type="entry name" value="MOXR FAMILY PROTEIN"/>
    <property type="match status" value="1"/>
</dbReference>
<dbReference type="InterPro" id="IPR011703">
    <property type="entry name" value="ATPase_AAA-3"/>
</dbReference>
<dbReference type="InterPro" id="IPR027417">
    <property type="entry name" value="P-loop_NTPase"/>
</dbReference>
<dbReference type="Gene3D" id="3.40.50.300">
    <property type="entry name" value="P-loop containing nucleotide triphosphate hydrolases"/>
    <property type="match status" value="1"/>
</dbReference>
<dbReference type="GO" id="GO:0016887">
    <property type="term" value="F:ATP hydrolysis activity"/>
    <property type="evidence" value="ECO:0007669"/>
    <property type="project" value="InterPro"/>
</dbReference>
<feature type="domain" description="AAA+ ATPase" evidence="1">
    <location>
        <begin position="41"/>
        <end position="198"/>
    </location>
</feature>
<dbReference type="Gene3D" id="1.10.8.80">
    <property type="entry name" value="Magnesium chelatase subunit I, C-Terminal domain"/>
    <property type="match status" value="1"/>
</dbReference>
<evidence type="ECO:0000313" key="2">
    <source>
        <dbReference type="EMBL" id="PTX39009.1"/>
    </source>
</evidence>
<sequence length="393" mass="42709">MSRELTADDIGYLRSIPQRVNDFGMHGLDDIVRFLVVALLADGHVLLEGNPGLGKTALVKALSRALGLGPQAVGRIQFTPDLMPADITGSLMPAQDGSNRLEFQPGPIFHELLLADEINRATPKTQAAMLEAMAEAQVTVLGQRKRLTRQEPGLTAVETPFMVMATQNPIDQDGTFNLPEAQLDRFLFKIRMAMPDAEVIGAIIGKELGLLAMPETGNDAPHDRKTALRNLDRARRAALSTPIPPSIHTHIVNIVQASNGAFDQVRGVSSKRLKNLEELCARIEYPFGPRAATALAKAVLGWAACVLTPPETAMESGVHTRPALAQVLLPTLRHRVRLHHAYDQVDLSEADTTDAFIRALAIVTAPDQRMGEDPGGYDERFEQDLSVARGLKA</sequence>
<dbReference type="SUPFAM" id="SSF52540">
    <property type="entry name" value="P-loop containing nucleoside triphosphate hydrolases"/>
    <property type="match status" value="1"/>
</dbReference>
<dbReference type="PANTHER" id="PTHR42759:SF1">
    <property type="entry name" value="MAGNESIUM-CHELATASE SUBUNIT CHLD"/>
    <property type="match status" value="1"/>
</dbReference>
<gene>
    <name evidence="2" type="ORF">C8N44_1402</name>
</gene>
<dbReference type="AlphaFoldDB" id="A0A2T6A5B2"/>
<evidence type="ECO:0000259" key="1">
    <source>
        <dbReference type="SMART" id="SM00382"/>
    </source>
</evidence>
<dbReference type="Proteomes" id="UP000244069">
    <property type="component" value="Unassembled WGS sequence"/>
</dbReference>
<dbReference type="InterPro" id="IPR003593">
    <property type="entry name" value="AAA+_ATPase"/>
</dbReference>
<dbReference type="EMBL" id="QBKN01000040">
    <property type="protein sequence ID" value="PTX39009.1"/>
    <property type="molecule type" value="Genomic_DNA"/>
</dbReference>
<reference evidence="2 3" key="1">
    <citation type="submission" date="2018-04" db="EMBL/GenBank/DDBJ databases">
        <title>Genomic Encyclopedia of Archaeal and Bacterial Type Strains, Phase II (KMG-II): from individual species to whole genera.</title>
        <authorList>
            <person name="Goeker M."/>
        </authorList>
    </citation>
    <scope>NUCLEOTIDE SEQUENCE [LARGE SCALE GENOMIC DNA]</scope>
    <source>
        <strain evidence="2 3">DSM 29329</strain>
    </source>
</reference>
<dbReference type="InterPro" id="IPR050764">
    <property type="entry name" value="CbbQ/NirQ/NorQ/GpvN"/>
</dbReference>
<organism evidence="2 3">
    <name type="scientific">Allosediminivita pacifica</name>
    <dbReference type="NCBI Taxonomy" id="1267769"/>
    <lineage>
        <taxon>Bacteria</taxon>
        <taxon>Pseudomonadati</taxon>
        <taxon>Pseudomonadota</taxon>
        <taxon>Alphaproteobacteria</taxon>
        <taxon>Rhodobacterales</taxon>
        <taxon>Paracoccaceae</taxon>
        <taxon>Allosediminivita</taxon>
    </lineage>
</organism>
<dbReference type="SMART" id="SM00382">
    <property type="entry name" value="AAA"/>
    <property type="match status" value="1"/>
</dbReference>
<proteinExistence type="predicted"/>
<dbReference type="Pfam" id="PF07726">
    <property type="entry name" value="AAA_3"/>
    <property type="match status" value="1"/>
</dbReference>
<protein>
    <submittedName>
        <fullName evidence="2">MoxR-like ATPase</fullName>
    </submittedName>
</protein>
<evidence type="ECO:0000313" key="3">
    <source>
        <dbReference type="Proteomes" id="UP000244069"/>
    </source>
</evidence>
<comment type="caution">
    <text evidence="2">The sequence shown here is derived from an EMBL/GenBank/DDBJ whole genome shotgun (WGS) entry which is preliminary data.</text>
</comment>
<keyword evidence="3" id="KW-1185">Reference proteome</keyword>
<dbReference type="GO" id="GO:0005524">
    <property type="term" value="F:ATP binding"/>
    <property type="evidence" value="ECO:0007669"/>
    <property type="project" value="InterPro"/>
</dbReference>
<accession>A0A2T6A5B2</accession>
<name>A0A2T6A5B2_9RHOB</name>